<feature type="region of interest" description="Disordered" evidence="1">
    <location>
        <begin position="28"/>
        <end position="57"/>
    </location>
</feature>
<proteinExistence type="predicted"/>
<sequence length="72" mass="8387">MVTKSGSEEGRCYGNLQKEFLVLSTMIGSGQQEEVKEEEKRKKRKRRKKKEDEKRKEVSVADMIQSSYFVVA</sequence>
<keyword evidence="3" id="KW-1185">Reference proteome</keyword>
<name>A0AA36B1V6_OCTVU</name>
<dbReference type="AlphaFoldDB" id="A0AA36B1V6"/>
<evidence type="ECO:0000256" key="1">
    <source>
        <dbReference type="SAM" id="MobiDB-lite"/>
    </source>
</evidence>
<evidence type="ECO:0000313" key="3">
    <source>
        <dbReference type="Proteomes" id="UP001162480"/>
    </source>
</evidence>
<gene>
    <name evidence="2" type="ORF">OCTVUL_1B018289</name>
</gene>
<evidence type="ECO:0000313" key="2">
    <source>
        <dbReference type="EMBL" id="CAI9726423.1"/>
    </source>
</evidence>
<dbReference type="Proteomes" id="UP001162480">
    <property type="component" value="Chromosome 8"/>
</dbReference>
<accession>A0AA36B1V6</accession>
<organism evidence="2 3">
    <name type="scientific">Octopus vulgaris</name>
    <name type="common">Common octopus</name>
    <dbReference type="NCBI Taxonomy" id="6645"/>
    <lineage>
        <taxon>Eukaryota</taxon>
        <taxon>Metazoa</taxon>
        <taxon>Spiralia</taxon>
        <taxon>Lophotrochozoa</taxon>
        <taxon>Mollusca</taxon>
        <taxon>Cephalopoda</taxon>
        <taxon>Coleoidea</taxon>
        <taxon>Octopodiformes</taxon>
        <taxon>Octopoda</taxon>
        <taxon>Incirrata</taxon>
        <taxon>Octopodidae</taxon>
        <taxon>Octopus</taxon>
    </lineage>
</organism>
<protein>
    <submittedName>
        <fullName evidence="2">Uncharacterized protein</fullName>
    </submittedName>
</protein>
<dbReference type="EMBL" id="OX597821">
    <property type="protein sequence ID" value="CAI9726423.1"/>
    <property type="molecule type" value="Genomic_DNA"/>
</dbReference>
<reference evidence="2" key="1">
    <citation type="submission" date="2023-08" db="EMBL/GenBank/DDBJ databases">
        <authorList>
            <person name="Alioto T."/>
            <person name="Alioto T."/>
            <person name="Gomez Garrido J."/>
        </authorList>
    </citation>
    <scope>NUCLEOTIDE SEQUENCE</scope>
</reference>